<dbReference type="GO" id="GO:0022857">
    <property type="term" value="F:transmembrane transporter activity"/>
    <property type="evidence" value="ECO:0007669"/>
    <property type="project" value="InterPro"/>
</dbReference>
<evidence type="ECO:0000256" key="3">
    <source>
        <dbReference type="ARBA" id="ARBA00022692"/>
    </source>
</evidence>
<evidence type="ECO:0000259" key="8">
    <source>
        <dbReference type="Pfam" id="PF00892"/>
    </source>
</evidence>
<organism evidence="9">
    <name type="scientific">Rhizophora mucronata</name>
    <name type="common">Asiatic mangrove</name>
    <dbReference type="NCBI Taxonomy" id="61149"/>
    <lineage>
        <taxon>Eukaryota</taxon>
        <taxon>Viridiplantae</taxon>
        <taxon>Streptophyta</taxon>
        <taxon>Embryophyta</taxon>
        <taxon>Tracheophyta</taxon>
        <taxon>Spermatophyta</taxon>
        <taxon>Magnoliopsida</taxon>
        <taxon>eudicotyledons</taxon>
        <taxon>Gunneridae</taxon>
        <taxon>Pentapetalae</taxon>
        <taxon>rosids</taxon>
        <taxon>fabids</taxon>
        <taxon>Malpighiales</taxon>
        <taxon>Rhizophoraceae</taxon>
        <taxon>Rhizophora</taxon>
    </lineage>
</organism>
<dbReference type="AlphaFoldDB" id="A0A2P2K9W3"/>
<comment type="subcellular location">
    <subcellularLocation>
        <location evidence="1 6">Membrane</location>
        <topology evidence="1 6">Multi-pass membrane protein</topology>
    </subcellularLocation>
</comment>
<dbReference type="EMBL" id="GGEC01022066">
    <property type="protein sequence ID" value="MBX02550.1"/>
    <property type="molecule type" value="Transcribed_RNA"/>
</dbReference>
<evidence type="ECO:0000256" key="7">
    <source>
        <dbReference type="SAM" id="MobiDB-lite"/>
    </source>
</evidence>
<feature type="transmembrane region" description="Helical" evidence="6">
    <location>
        <begin position="224"/>
        <end position="245"/>
    </location>
</feature>
<protein>
    <recommendedName>
        <fullName evidence="6">WAT1-related protein</fullName>
    </recommendedName>
</protein>
<dbReference type="InterPro" id="IPR030184">
    <property type="entry name" value="WAT1-related"/>
</dbReference>
<sequence length="302" mass="32522">MVVNSFLVRLLPFAAMVMLEILDVGLTTISKAAMSRGMSHFIFVLYSNALATLILFPSSFIFLRNKRPPITFPLLCKFFILSLLGVTIMQNCVSTGVDYSSPTLASAMGQLIPPFTFVLAVTFRMEKLDLKSSKSQIKILSTVVSVLGALIIILYKGPPLGPTRAHPVPAPSSMLTAKTSWVIGGLFLVTASLSLSTSTIFQAVFGNLVTFVVMAWCIVKKGPVFVATFKPLGIAIAALLGVFFLGDTLHVGSILGAIVIVAGFYGVIWAQSKEEEKDELPKGYKPQSSSQKTPLLETHSNA</sequence>
<feature type="transmembrane region" description="Helical" evidence="6">
    <location>
        <begin position="137"/>
        <end position="155"/>
    </location>
</feature>
<feature type="transmembrane region" description="Helical" evidence="6">
    <location>
        <begin position="175"/>
        <end position="194"/>
    </location>
</feature>
<dbReference type="GO" id="GO:0016020">
    <property type="term" value="C:membrane"/>
    <property type="evidence" value="ECO:0007669"/>
    <property type="project" value="UniProtKB-SubCell"/>
</dbReference>
<feature type="region of interest" description="Disordered" evidence="7">
    <location>
        <begin position="276"/>
        <end position="302"/>
    </location>
</feature>
<comment type="similarity">
    <text evidence="2 6">Belongs to the drug/metabolite transporter (DMT) superfamily. Plant drug/metabolite exporter (P-DME) (TC 2.A.7.4) family.</text>
</comment>
<keyword evidence="5 6" id="KW-0472">Membrane</keyword>
<dbReference type="PANTHER" id="PTHR31218">
    <property type="entry name" value="WAT1-RELATED PROTEIN"/>
    <property type="match status" value="1"/>
</dbReference>
<feature type="transmembrane region" description="Helical" evidence="6">
    <location>
        <begin position="41"/>
        <end position="64"/>
    </location>
</feature>
<feature type="domain" description="EamA" evidence="8">
    <location>
        <begin position="25"/>
        <end position="153"/>
    </location>
</feature>
<dbReference type="InterPro" id="IPR037185">
    <property type="entry name" value="EmrE-like"/>
</dbReference>
<dbReference type="InterPro" id="IPR000620">
    <property type="entry name" value="EamA_dom"/>
</dbReference>
<feature type="transmembrane region" description="Helical" evidence="6">
    <location>
        <begin position="6"/>
        <end position="29"/>
    </location>
</feature>
<feature type="transmembrane region" description="Helical" evidence="6">
    <location>
        <begin position="251"/>
        <end position="270"/>
    </location>
</feature>
<feature type="transmembrane region" description="Helical" evidence="6">
    <location>
        <begin position="104"/>
        <end position="125"/>
    </location>
</feature>
<evidence type="ECO:0000256" key="5">
    <source>
        <dbReference type="ARBA" id="ARBA00023136"/>
    </source>
</evidence>
<evidence type="ECO:0000256" key="6">
    <source>
        <dbReference type="RuleBase" id="RU363077"/>
    </source>
</evidence>
<feature type="transmembrane region" description="Helical" evidence="6">
    <location>
        <begin position="70"/>
        <end position="92"/>
    </location>
</feature>
<evidence type="ECO:0000313" key="9">
    <source>
        <dbReference type="EMBL" id="MBX02550.1"/>
    </source>
</evidence>
<feature type="compositionally biased region" description="Polar residues" evidence="7">
    <location>
        <begin position="286"/>
        <end position="302"/>
    </location>
</feature>
<keyword evidence="4 6" id="KW-1133">Transmembrane helix</keyword>
<name>A0A2P2K9W3_RHIMU</name>
<evidence type="ECO:0000256" key="2">
    <source>
        <dbReference type="ARBA" id="ARBA00007635"/>
    </source>
</evidence>
<proteinExistence type="inferred from homology"/>
<reference evidence="9" key="1">
    <citation type="submission" date="2018-02" db="EMBL/GenBank/DDBJ databases">
        <title>Rhizophora mucronata_Transcriptome.</title>
        <authorList>
            <person name="Meera S.P."/>
            <person name="Sreeshan A."/>
            <person name="Augustine A."/>
        </authorList>
    </citation>
    <scope>NUCLEOTIDE SEQUENCE</scope>
    <source>
        <tissue evidence="9">Leaf</tissue>
    </source>
</reference>
<evidence type="ECO:0000256" key="4">
    <source>
        <dbReference type="ARBA" id="ARBA00022989"/>
    </source>
</evidence>
<evidence type="ECO:0000256" key="1">
    <source>
        <dbReference type="ARBA" id="ARBA00004141"/>
    </source>
</evidence>
<keyword evidence="3 6" id="KW-0812">Transmembrane</keyword>
<dbReference type="SUPFAM" id="SSF103481">
    <property type="entry name" value="Multidrug resistance efflux transporter EmrE"/>
    <property type="match status" value="2"/>
</dbReference>
<accession>A0A2P2K9W3</accession>
<dbReference type="Pfam" id="PF00892">
    <property type="entry name" value="EamA"/>
    <property type="match status" value="1"/>
</dbReference>